<feature type="coiled-coil region" evidence="1">
    <location>
        <begin position="177"/>
        <end position="204"/>
    </location>
</feature>
<gene>
    <name evidence="3" type="ORF">TPC1_30740</name>
</gene>
<evidence type="ECO:0000313" key="3">
    <source>
        <dbReference type="EMBL" id="JAP89765.1"/>
    </source>
</evidence>
<proteinExistence type="predicted"/>
<keyword evidence="1" id="KW-0175">Coiled coil</keyword>
<name>A0A146K1G1_9EUKA</name>
<accession>A0A146K1G1</accession>
<feature type="region of interest" description="Disordered" evidence="2">
    <location>
        <begin position="370"/>
        <end position="403"/>
    </location>
</feature>
<feature type="compositionally biased region" description="Basic and acidic residues" evidence="2">
    <location>
        <begin position="378"/>
        <end position="387"/>
    </location>
</feature>
<feature type="non-terminal residue" evidence="3">
    <location>
        <position position="1"/>
    </location>
</feature>
<reference evidence="3" key="1">
    <citation type="submission" date="2015-07" db="EMBL/GenBank/DDBJ databases">
        <title>Adaptation to a free-living lifestyle via gene acquisitions in the diplomonad Trepomonas sp. PC1.</title>
        <authorList>
            <person name="Xu F."/>
            <person name="Jerlstrom-Hultqvist J."/>
            <person name="Kolisko M."/>
            <person name="Simpson A.G.B."/>
            <person name="Roger A.J."/>
            <person name="Svard S.G."/>
            <person name="Andersson J.O."/>
        </authorList>
    </citation>
    <scope>NUCLEOTIDE SEQUENCE</scope>
    <source>
        <strain evidence="3">PC1</strain>
    </source>
</reference>
<dbReference type="AlphaFoldDB" id="A0A146K1G1"/>
<sequence length="497" mass="57303">NDLANQNIQNTNKLAFEVQDIQIPSQIKEPINQPFDVKSLIIQSKSTRPDKVGPKAESKHVFPSVIKHETCQQYLNLNLNFDRDKSKQKPDSFTPPNLYDFEVLNFKMDNFPTFKPAVYVPLEPDFGQQDNVNRSVNRSVNKKRIDCPTSQQIKRKNQQLKQKYSPQQNSWEAQLQKIQQETELNLAKQKLEKAESDIQKFSQMVSDNKLYHGAKQLNVTFDLRQKQEQLTDIKKQIISDAAEQLNQLNTNQPHQTPKTVAKDQIIQVGEISANNKDQNLQTDQIQTQPKKHEKIEKPTQQFPKPQNPETNLNQAQIGQLAELAFEQPTFNPVEVYSRNVMPEAEQQERKIIKPLTKAQNAKSVHFLANSGQTSKLAEQNEKIEAKPGKQPPKPRKSANLEKFTPEKQILVQENETEENAAIITNFQWQKQIKQKQDQSMETVYLDYLTLPKAESTETTNLDSFQIEYLQQSLTENTEMLDQNSDLHCEIEIGSDEE</sequence>
<feature type="non-terminal residue" evidence="3">
    <location>
        <position position="497"/>
    </location>
</feature>
<organism evidence="3">
    <name type="scientific">Trepomonas sp. PC1</name>
    <dbReference type="NCBI Taxonomy" id="1076344"/>
    <lineage>
        <taxon>Eukaryota</taxon>
        <taxon>Metamonada</taxon>
        <taxon>Diplomonadida</taxon>
        <taxon>Hexamitidae</taxon>
        <taxon>Hexamitinae</taxon>
        <taxon>Trepomonas</taxon>
    </lineage>
</organism>
<feature type="compositionally biased region" description="Polar residues" evidence="2">
    <location>
        <begin position="272"/>
        <end position="288"/>
    </location>
</feature>
<feature type="compositionally biased region" description="Polar residues" evidence="2">
    <location>
        <begin position="298"/>
        <end position="311"/>
    </location>
</feature>
<feature type="region of interest" description="Disordered" evidence="2">
    <location>
        <begin position="272"/>
        <end position="311"/>
    </location>
</feature>
<protein>
    <submittedName>
        <fullName evidence="3">Uncharacterized protein</fullName>
    </submittedName>
</protein>
<dbReference type="EMBL" id="GDID01006841">
    <property type="protein sequence ID" value="JAP89765.1"/>
    <property type="molecule type" value="Transcribed_RNA"/>
</dbReference>
<evidence type="ECO:0000256" key="2">
    <source>
        <dbReference type="SAM" id="MobiDB-lite"/>
    </source>
</evidence>
<evidence type="ECO:0000256" key="1">
    <source>
        <dbReference type="SAM" id="Coils"/>
    </source>
</evidence>